<dbReference type="Pfam" id="PF10805">
    <property type="entry name" value="DUF2730"/>
    <property type="match status" value="1"/>
</dbReference>
<organism evidence="2 3">
    <name type="scientific">Aggregatibacter actinomycetemcomitans</name>
    <name type="common">Actinobacillus actinomycetemcomitans</name>
    <name type="synonym">Haemophilus actinomycetemcomitans</name>
    <dbReference type="NCBI Taxonomy" id="714"/>
    <lineage>
        <taxon>Bacteria</taxon>
        <taxon>Pseudomonadati</taxon>
        <taxon>Pseudomonadota</taxon>
        <taxon>Gammaproteobacteria</taxon>
        <taxon>Pasteurellales</taxon>
        <taxon>Pasteurellaceae</taxon>
        <taxon>Aggregatibacter</taxon>
    </lineage>
</organism>
<keyword evidence="1" id="KW-0472">Membrane</keyword>
<protein>
    <submittedName>
        <fullName evidence="2">DUF2730 domain-containing protein</fullName>
    </submittedName>
</protein>
<dbReference type="EMBL" id="PCGW01000018">
    <property type="protein sequence ID" value="PHO20048.1"/>
    <property type="molecule type" value="Genomic_DNA"/>
</dbReference>
<name>A0A2G1DNH8_AGGAC</name>
<keyword evidence="1" id="KW-0812">Transmembrane</keyword>
<proteinExistence type="predicted"/>
<feature type="transmembrane region" description="Helical" evidence="1">
    <location>
        <begin position="12"/>
        <end position="28"/>
    </location>
</feature>
<dbReference type="Proteomes" id="UP000226080">
    <property type="component" value="Unassembled WGS sequence"/>
</dbReference>
<dbReference type="RefSeq" id="WP_005543147.1">
    <property type="nucleotide sequence ID" value="NZ_JABJYZ010000123.1"/>
</dbReference>
<gene>
    <name evidence="2" type="ORF">CQR80_08905</name>
</gene>
<reference evidence="2 3" key="1">
    <citation type="submission" date="2017-10" db="EMBL/GenBank/DDBJ databases">
        <title>Draft genome sequences of Aggregatibacter actinomycetemcomitans strains 310a and 310b.</title>
        <authorList>
            <person name="May A.C."/>
            <person name="Ohta H."/>
            <person name="Maeda H."/>
            <person name="Kokeguchi S."/>
            <person name="Cugini C."/>
        </authorList>
    </citation>
    <scope>NUCLEOTIDE SEQUENCE [LARGE SCALE GENOMIC DNA]</scope>
    <source>
        <strain evidence="2 3">310b</strain>
    </source>
</reference>
<evidence type="ECO:0000256" key="1">
    <source>
        <dbReference type="SAM" id="Phobius"/>
    </source>
</evidence>
<evidence type="ECO:0000313" key="2">
    <source>
        <dbReference type="EMBL" id="PHO20048.1"/>
    </source>
</evidence>
<comment type="caution">
    <text evidence="2">The sequence shown here is derived from an EMBL/GenBank/DDBJ whole genome shotgun (WGS) entry which is preliminary data.</text>
</comment>
<accession>A0A2G1DNH8</accession>
<keyword evidence="1" id="KW-1133">Transmembrane helix</keyword>
<dbReference type="InterPro" id="IPR020269">
    <property type="entry name" value="Phage_Mu_Releasin"/>
</dbReference>
<sequence length="111" mass="12595">MMEIIAFIQKNWSIIATLFGVIGTLFWLKMDSKYAKKADIYALRDGIEKNDERLTKMEIKVGELPTAKDFATLQNLMTKIEGETRATNATLSAIGRQTALLLEDKVLNRKE</sequence>
<keyword evidence="3" id="KW-1185">Reference proteome</keyword>
<evidence type="ECO:0000313" key="3">
    <source>
        <dbReference type="Proteomes" id="UP000226080"/>
    </source>
</evidence>